<keyword evidence="4" id="KW-0804">Transcription</keyword>
<evidence type="ECO:0000313" key="7">
    <source>
        <dbReference type="EMBL" id="RKT52406.1"/>
    </source>
</evidence>
<proteinExistence type="predicted"/>
<dbReference type="EMBL" id="RBXO01000001">
    <property type="protein sequence ID" value="RKT52406.1"/>
    <property type="molecule type" value="Genomic_DNA"/>
</dbReference>
<dbReference type="Pfam" id="PF02909">
    <property type="entry name" value="TetR_C_1"/>
    <property type="match status" value="1"/>
</dbReference>
<dbReference type="AlphaFoldDB" id="A0A495VSQ5"/>
<name>A0A495VSQ5_9PSEU</name>
<dbReference type="SUPFAM" id="SSF46689">
    <property type="entry name" value="Homeodomain-like"/>
    <property type="match status" value="1"/>
</dbReference>
<dbReference type="PANTHER" id="PTHR30055">
    <property type="entry name" value="HTH-TYPE TRANSCRIPTIONAL REGULATOR RUTR"/>
    <property type="match status" value="1"/>
</dbReference>
<keyword evidence="2" id="KW-0805">Transcription regulation</keyword>
<dbReference type="InterPro" id="IPR009057">
    <property type="entry name" value="Homeodomain-like_sf"/>
</dbReference>
<keyword evidence="8" id="KW-1185">Reference proteome</keyword>
<keyword evidence="1" id="KW-0678">Repressor</keyword>
<dbReference type="GO" id="GO:0045892">
    <property type="term" value="P:negative regulation of DNA-templated transcription"/>
    <property type="evidence" value="ECO:0007669"/>
    <property type="project" value="InterPro"/>
</dbReference>
<dbReference type="InterPro" id="IPR004111">
    <property type="entry name" value="Repressor_TetR_C"/>
</dbReference>
<reference evidence="7 8" key="1">
    <citation type="submission" date="2018-10" db="EMBL/GenBank/DDBJ databases">
        <title>Sequencing the genomes of 1000 actinobacteria strains.</title>
        <authorList>
            <person name="Klenk H.-P."/>
        </authorList>
    </citation>
    <scope>NUCLEOTIDE SEQUENCE [LARGE SCALE GENOMIC DNA]</scope>
    <source>
        <strain evidence="7 8">DSM 43800</strain>
    </source>
</reference>
<dbReference type="GO" id="GO:0046677">
    <property type="term" value="P:response to antibiotic"/>
    <property type="evidence" value="ECO:0007669"/>
    <property type="project" value="InterPro"/>
</dbReference>
<dbReference type="GO" id="GO:0000976">
    <property type="term" value="F:transcription cis-regulatory region binding"/>
    <property type="evidence" value="ECO:0007669"/>
    <property type="project" value="TreeGrafter"/>
</dbReference>
<evidence type="ECO:0000256" key="1">
    <source>
        <dbReference type="ARBA" id="ARBA00022491"/>
    </source>
</evidence>
<keyword evidence="3 5" id="KW-0238">DNA-binding</keyword>
<dbReference type="InterPro" id="IPR050109">
    <property type="entry name" value="HTH-type_TetR-like_transc_reg"/>
</dbReference>
<comment type="caution">
    <text evidence="7">The sequence shown here is derived from an EMBL/GenBank/DDBJ whole genome shotgun (WGS) entry which is preliminary data.</text>
</comment>
<evidence type="ECO:0000256" key="4">
    <source>
        <dbReference type="ARBA" id="ARBA00023163"/>
    </source>
</evidence>
<gene>
    <name evidence="7" type="ORF">C8E97_0916</name>
</gene>
<dbReference type="Gene3D" id="1.10.10.60">
    <property type="entry name" value="Homeodomain-like"/>
    <property type="match status" value="1"/>
</dbReference>
<accession>A0A495VSQ5</accession>
<dbReference type="Gene3D" id="1.10.357.10">
    <property type="entry name" value="Tetracycline Repressor, domain 2"/>
    <property type="match status" value="1"/>
</dbReference>
<dbReference type="Proteomes" id="UP000282084">
    <property type="component" value="Unassembled WGS sequence"/>
</dbReference>
<evidence type="ECO:0000256" key="2">
    <source>
        <dbReference type="ARBA" id="ARBA00023015"/>
    </source>
</evidence>
<dbReference type="OrthoDB" id="329481at2"/>
<evidence type="ECO:0000256" key="5">
    <source>
        <dbReference type="PROSITE-ProRule" id="PRU00335"/>
    </source>
</evidence>
<dbReference type="GO" id="GO:0003700">
    <property type="term" value="F:DNA-binding transcription factor activity"/>
    <property type="evidence" value="ECO:0007669"/>
    <property type="project" value="TreeGrafter"/>
</dbReference>
<organism evidence="7 8">
    <name type="scientific">Saccharothrix australiensis</name>
    <dbReference type="NCBI Taxonomy" id="2072"/>
    <lineage>
        <taxon>Bacteria</taxon>
        <taxon>Bacillati</taxon>
        <taxon>Actinomycetota</taxon>
        <taxon>Actinomycetes</taxon>
        <taxon>Pseudonocardiales</taxon>
        <taxon>Pseudonocardiaceae</taxon>
        <taxon>Saccharothrix</taxon>
    </lineage>
</organism>
<dbReference type="PANTHER" id="PTHR30055:SF151">
    <property type="entry name" value="TRANSCRIPTIONAL REGULATORY PROTEIN"/>
    <property type="match status" value="1"/>
</dbReference>
<dbReference type="PRINTS" id="PR00400">
    <property type="entry name" value="TETREPRESSOR"/>
</dbReference>
<dbReference type="PROSITE" id="PS50977">
    <property type="entry name" value="HTH_TETR_2"/>
    <property type="match status" value="1"/>
</dbReference>
<evidence type="ECO:0000259" key="6">
    <source>
        <dbReference type="PROSITE" id="PS50977"/>
    </source>
</evidence>
<dbReference type="InterPro" id="IPR003012">
    <property type="entry name" value="Tet_transcr_reg_TetR"/>
</dbReference>
<dbReference type="SUPFAM" id="SSF48498">
    <property type="entry name" value="Tetracyclin repressor-like, C-terminal domain"/>
    <property type="match status" value="1"/>
</dbReference>
<protein>
    <submittedName>
        <fullName evidence="7">TetR family transcriptional regulator</fullName>
    </submittedName>
</protein>
<evidence type="ECO:0000313" key="8">
    <source>
        <dbReference type="Proteomes" id="UP000282084"/>
    </source>
</evidence>
<dbReference type="InterPro" id="IPR001647">
    <property type="entry name" value="HTH_TetR"/>
</dbReference>
<feature type="domain" description="HTH tetR-type" evidence="6">
    <location>
        <begin position="6"/>
        <end position="66"/>
    </location>
</feature>
<evidence type="ECO:0000256" key="3">
    <source>
        <dbReference type="ARBA" id="ARBA00023125"/>
    </source>
</evidence>
<feature type="DNA-binding region" description="H-T-H motif" evidence="5">
    <location>
        <begin position="29"/>
        <end position="48"/>
    </location>
</feature>
<dbReference type="InterPro" id="IPR036271">
    <property type="entry name" value="Tet_transcr_reg_TetR-rel_C_sf"/>
</dbReference>
<dbReference type="Pfam" id="PF00440">
    <property type="entry name" value="TetR_N"/>
    <property type="match status" value="1"/>
</dbReference>
<dbReference type="RefSeq" id="WP_121001937.1">
    <property type="nucleotide sequence ID" value="NZ_RBXO01000001.1"/>
</dbReference>
<sequence>MPRPRSLTQNDLAVAALAVIDREGLPALSMRAVAQELGMGTMSLYRYVTDRTELEALVLDLVLSAVDTGPPDAPWPDQVAALFVRVRDAVAAHPAAVPLTMTHRHRCPALLRWTEAVLEVLTAAGFTGTRRVVALRSLLGYLIGALQLEHFGPLSGPGTEVMAEQTEYPLLADTASTARRLADAEFRHGLSVVLRGLAAD</sequence>